<dbReference type="Gene3D" id="1.10.510.10">
    <property type="entry name" value="Transferase(Phosphotransferase) domain 1"/>
    <property type="match status" value="1"/>
</dbReference>
<feature type="compositionally biased region" description="Basic and acidic residues" evidence="1">
    <location>
        <begin position="331"/>
        <end position="340"/>
    </location>
</feature>
<feature type="compositionally biased region" description="Basic and acidic residues" evidence="1">
    <location>
        <begin position="371"/>
        <end position="389"/>
    </location>
</feature>
<feature type="compositionally biased region" description="Acidic residues" evidence="1">
    <location>
        <begin position="400"/>
        <end position="417"/>
    </location>
</feature>
<keyword evidence="4" id="KW-1185">Reference proteome</keyword>
<dbReference type="EMBL" id="JAGSNF010000004">
    <property type="protein sequence ID" value="MBR7742593.1"/>
    <property type="molecule type" value="Genomic_DNA"/>
</dbReference>
<dbReference type="CDD" id="cd13973">
    <property type="entry name" value="PK_MviN-like"/>
    <property type="match status" value="1"/>
</dbReference>
<proteinExistence type="predicted"/>
<organism evidence="3 4">
    <name type="scientific">Phycicoccus avicenniae</name>
    <dbReference type="NCBI Taxonomy" id="2828860"/>
    <lineage>
        <taxon>Bacteria</taxon>
        <taxon>Bacillati</taxon>
        <taxon>Actinomycetota</taxon>
        <taxon>Actinomycetes</taxon>
        <taxon>Micrococcales</taxon>
        <taxon>Intrasporangiaceae</taxon>
        <taxon>Phycicoccus</taxon>
    </lineage>
</organism>
<evidence type="ECO:0000313" key="4">
    <source>
        <dbReference type="Proteomes" id="UP000677016"/>
    </source>
</evidence>
<comment type="caution">
    <text evidence="3">The sequence shown here is derived from an EMBL/GenBank/DDBJ whole genome shotgun (WGS) entry which is preliminary data.</text>
</comment>
<feature type="compositionally biased region" description="Low complexity" evidence="1">
    <location>
        <begin position="283"/>
        <end position="292"/>
    </location>
</feature>
<accession>A0A941D7L5</accession>
<keyword evidence="2" id="KW-0812">Transmembrane</keyword>
<sequence length="797" mass="81383">MKGVGPGTVLGGRYAVRRRLTDDHGVERWSADDSTLGRSVSLLAIGTDDHRADSFLDAARRAASVGHPVLVRILDVGRDDDVAYVVEEELGEARTLTELVETGGVPGDEVRRITGEVATALDSARRRGMHHLDLTPSDVLRTPDGEIRLRGLEVAGVRAGEDGLDPDEASRRDAVGVVALAYAGLTGLWPLGAGGSGLGPAPRVPGGVASPSEIGSGVPRDLDAICRLTLNDDQGPTSPGDYARQVAPWPSRQVVGKPVVPQRAAPPGPTAEPVGPDGPVRDGSSARGARAAGAGGGAAGAAGAAGGAAGAAAAGAVGGAAAAAGSAATTDRGRSGRGSDADPSPAFSPAEPSGATPQDEEPYRPASAGDPRADAPTHEAGPDDAERPEPPAWLASGPGWDEDTDQQDPEHDDPEHDDSERNDPAVDASADGSTAPGDAAPGDDRSDQDGASGSPDEHDSGTRELVPVGGRDVARRDDDGPGDALARGTASAGVGATLAGASERAEAAGTALVTALGTVGTRVSHAAKRAVDRVSDLSPDTVREPTGRPATAPARPDDPDYDPYEDDEDLAPLVPAERLSRDDSRLALGIVAAFLVLALVIGFYGVRQIGSRTDLAGFDGVGDPTPSASQSPTGEPSEDASGEGEGDGGEAAPEPLAILKVTAYDPQGDGAENNNLTASTYDGDTSDGWYSENYRAENFGGLKDGLGLIVDLGPNRKPQEVRLTIPQPVDVEVYVAADPDLEGATQVGEEQTEVDGEVSFEVPDDVSGQYVIVWYTGLYPDSEGDRRAWLDEVVVTG</sequence>
<evidence type="ECO:0000256" key="2">
    <source>
        <dbReference type="SAM" id="Phobius"/>
    </source>
</evidence>
<feature type="compositionally biased region" description="Basic and acidic residues" evidence="1">
    <location>
        <begin position="530"/>
        <end position="546"/>
    </location>
</feature>
<dbReference type="SUPFAM" id="SSF56112">
    <property type="entry name" value="Protein kinase-like (PK-like)"/>
    <property type="match status" value="1"/>
</dbReference>
<reference evidence="3" key="1">
    <citation type="submission" date="2021-04" db="EMBL/GenBank/DDBJ databases">
        <title>Phycicoccus avicenniae sp. nov., a novel endophytic actinomycetes isolated from branch of Avicennia mariana.</title>
        <authorList>
            <person name="Tuo L."/>
        </authorList>
    </citation>
    <scope>NUCLEOTIDE SEQUENCE</scope>
    <source>
        <strain evidence="3">BSK3Z-2</strain>
    </source>
</reference>
<dbReference type="Gene3D" id="3.30.200.20">
    <property type="entry name" value="Phosphorylase Kinase, domain 1"/>
    <property type="match status" value="1"/>
</dbReference>
<feature type="region of interest" description="Disordered" evidence="1">
    <location>
        <begin position="230"/>
        <end position="304"/>
    </location>
</feature>
<feature type="region of interest" description="Disordered" evidence="1">
    <location>
        <begin position="617"/>
        <end position="652"/>
    </location>
</feature>
<name>A0A941D7L5_9MICO</name>
<dbReference type="RefSeq" id="WP_211601753.1">
    <property type="nucleotide sequence ID" value="NZ_JAGSNF010000004.1"/>
</dbReference>
<feature type="compositionally biased region" description="Acidic residues" evidence="1">
    <location>
        <begin position="559"/>
        <end position="568"/>
    </location>
</feature>
<protein>
    <recommendedName>
        <fullName evidence="5">Protein kinase domain-containing protein</fullName>
    </recommendedName>
</protein>
<keyword evidence="2" id="KW-0472">Membrane</keyword>
<feature type="compositionally biased region" description="Acidic residues" evidence="1">
    <location>
        <begin position="636"/>
        <end position="648"/>
    </location>
</feature>
<dbReference type="AlphaFoldDB" id="A0A941D7L5"/>
<feature type="region of interest" description="Disordered" evidence="1">
    <location>
        <begin position="530"/>
        <end position="568"/>
    </location>
</feature>
<dbReference type="Proteomes" id="UP000677016">
    <property type="component" value="Unassembled WGS sequence"/>
</dbReference>
<keyword evidence="2" id="KW-1133">Transmembrane helix</keyword>
<evidence type="ECO:0008006" key="5">
    <source>
        <dbReference type="Google" id="ProtNLM"/>
    </source>
</evidence>
<feature type="transmembrane region" description="Helical" evidence="2">
    <location>
        <begin position="586"/>
        <end position="606"/>
    </location>
</feature>
<dbReference type="InterPro" id="IPR011009">
    <property type="entry name" value="Kinase-like_dom_sf"/>
</dbReference>
<gene>
    <name evidence="3" type="ORF">KC207_04745</name>
</gene>
<evidence type="ECO:0000256" key="1">
    <source>
        <dbReference type="SAM" id="MobiDB-lite"/>
    </source>
</evidence>
<evidence type="ECO:0000313" key="3">
    <source>
        <dbReference type="EMBL" id="MBR7742593.1"/>
    </source>
</evidence>
<feature type="region of interest" description="Disordered" evidence="1">
    <location>
        <begin position="327"/>
        <end position="489"/>
    </location>
</feature>
<feature type="compositionally biased region" description="Gly residues" evidence="1">
    <location>
        <begin position="293"/>
        <end position="304"/>
    </location>
</feature>